<reference evidence="2 3" key="1">
    <citation type="submission" date="2023-05" db="EMBL/GenBank/DDBJ databases">
        <title>Novel species of genus Flectobacillus isolated from stream in China.</title>
        <authorList>
            <person name="Lu H."/>
        </authorList>
    </citation>
    <scope>NUCLEOTIDE SEQUENCE [LARGE SCALE GENOMIC DNA]</scope>
    <source>
        <strain evidence="2 3">KCTC 42575</strain>
    </source>
</reference>
<comment type="caution">
    <text evidence="2">The sequence shown here is derived from an EMBL/GenBank/DDBJ whole genome shotgun (WGS) entry which is preliminary data.</text>
</comment>
<accession>A0ABT6Y4X9</accession>
<dbReference type="Pfam" id="PF17954">
    <property type="entry name" value="Pirin_C_2"/>
    <property type="match status" value="1"/>
</dbReference>
<dbReference type="EMBL" id="JASHIF010000004">
    <property type="protein sequence ID" value="MDI9858620.1"/>
    <property type="molecule type" value="Genomic_DNA"/>
</dbReference>
<dbReference type="InterPro" id="IPR014710">
    <property type="entry name" value="RmlC-like_jellyroll"/>
</dbReference>
<keyword evidence="3" id="KW-1185">Reference proteome</keyword>
<dbReference type="Proteomes" id="UP001236507">
    <property type="component" value="Unassembled WGS sequence"/>
</dbReference>
<evidence type="ECO:0000259" key="1">
    <source>
        <dbReference type="Pfam" id="PF17954"/>
    </source>
</evidence>
<gene>
    <name evidence="2" type="ORF">QM524_05325</name>
</gene>
<evidence type="ECO:0000313" key="2">
    <source>
        <dbReference type="EMBL" id="MDI9858620.1"/>
    </source>
</evidence>
<protein>
    <recommendedName>
        <fullName evidence="1">Quercetin 2,3-dioxygenase C-terminal cupin domain-containing protein</fullName>
    </recommendedName>
</protein>
<proteinExistence type="predicted"/>
<dbReference type="Gene3D" id="2.60.120.10">
    <property type="entry name" value="Jelly Rolls"/>
    <property type="match status" value="1"/>
</dbReference>
<name>A0ABT6Y4X9_9BACT</name>
<dbReference type="RefSeq" id="WP_283343791.1">
    <property type="nucleotide sequence ID" value="NZ_JASHIF010000004.1"/>
</dbReference>
<evidence type="ECO:0000313" key="3">
    <source>
        <dbReference type="Proteomes" id="UP001236507"/>
    </source>
</evidence>
<sequence>MITQTEGRIILSEMQPHTQTPTFHKTHIWDKSDTQDYVLEYVEKVLLLPNSTLSLPVSSTHSILIIPYIGDLLVENTRVGQKSIEENQSFTLQADIYSEILNPYQDEIVTFFIAKYSTVLAEELNDISIQASKNQLMPISTSSWIGQFDGRQKGELSLSNNHKDVLVYVVDGAFEVQDRLLHAEDALLLNSVDMVDFEALSNEAILLFFELVLHTKRG</sequence>
<feature type="domain" description="Quercetin 2,3-dioxygenase C-terminal cupin" evidence="1">
    <location>
        <begin position="144"/>
        <end position="208"/>
    </location>
</feature>
<organism evidence="2 3">
    <name type="scientific">Flectobacillus roseus</name>
    <dbReference type="NCBI Taxonomy" id="502259"/>
    <lineage>
        <taxon>Bacteria</taxon>
        <taxon>Pseudomonadati</taxon>
        <taxon>Bacteroidota</taxon>
        <taxon>Cytophagia</taxon>
        <taxon>Cytophagales</taxon>
        <taxon>Flectobacillaceae</taxon>
        <taxon>Flectobacillus</taxon>
    </lineage>
</organism>
<dbReference type="InterPro" id="IPR041602">
    <property type="entry name" value="Quercetinase_C"/>
</dbReference>